<evidence type="ECO:0000313" key="1">
    <source>
        <dbReference type="EMBL" id="KAF6177069.1"/>
    </source>
</evidence>
<proteinExistence type="predicted"/>
<reference evidence="1 2" key="1">
    <citation type="journal article" date="2020" name="IScience">
        <title>Genome Sequencing of the Endangered Kingdonia uniflora (Circaeasteraceae, Ranunculales) Reveals Potential Mechanisms of Evolutionary Specialization.</title>
        <authorList>
            <person name="Sun Y."/>
            <person name="Deng T."/>
            <person name="Zhang A."/>
            <person name="Moore M.J."/>
            <person name="Landis J.B."/>
            <person name="Lin N."/>
            <person name="Zhang H."/>
            <person name="Zhang X."/>
            <person name="Huang J."/>
            <person name="Zhang X."/>
            <person name="Sun H."/>
            <person name="Wang H."/>
        </authorList>
    </citation>
    <scope>NUCLEOTIDE SEQUENCE [LARGE SCALE GENOMIC DNA]</scope>
    <source>
        <strain evidence="1">TB1705</strain>
        <tissue evidence="1">Leaf</tissue>
    </source>
</reference>
<name>A0A7J7PCC7_9MAGN</name>
<dbReference type="EMBL" id="JACGCM010000004">
    <property type="protein sequence ID" value="KAF6177069.1"/>
    <property type="molecule type" value="Genomic_DNA"/>
</dbReference>
<accession>A0A7J7PCC7</accession>
<protein>
    <submittedName>
        <fullName evidence="1">Uncharacterized protein</fullName>
    </submittedName>
</protein>
<keyword evidence="2" id="KW-1185">Reference proteome</keyword>
<dbReference type="AlphaFoldDB" id="A0A7J7PCC7"/>
<gene>
    <name evidence="1" type="ORF">GIB67_015944</name>
</gene>
<sequence>MLYAELKKTEGFNKGKDREALKLLVSQGKDAPSPLGGEDASHEAENRGCYLHDDLTTVVVFWQLTLTTCSGCCQTPQGVFEEVLIDELLGLAKEPGEDQIYKNQSLDMDILYSAGETQKVITYLLSQELCNHSMSEAFTILGLAYIFQLAYINLLNSKVSLYSSAPNSPVSNAFHEHD</sequence>
<comment type="caution">
    <text evidence="1">The sequence shown here is derived from an EMBL/GenBank/DDBJ whole genome shotgun (WGS) entry which is preliminary data.</text>
</comment>
<evidence type="ECO:0000313" key="2">
    <source>
        <dbReference type="Proteomes" id="UP000541444"/>
    </source>
</evidence>
<organism evidence="1 2">
    <name type="scientific">Kingdonia uniflora</name>
    <dbReference type="NCBI Taxonomy" id="39325"/>
    <lineage>
        <taxon>Eukaryota</taxon>
        <taxon>Viridiplantae</taxon>
        <taxon>Streptophyta</taxon>
        <taxon>Embryophyta</taxon>
        <taxon>Tracheophyta</taxon>
        <taxon>Spermatophyta</taxon>
        <taxon>Magnoliopsida</taxon>
        <taxon>Ranunculales</taxon>
        <taxon>Circaeasteraceae</taxon>
        <taxon>Kingdonia</taxon>
    </lineage>
</organism>
<dbReference type="Proteomes" id="UP000541444">
    <property type="component" value="Unassembled WGS sequence"/>
</dbReference>